<reference evidence="2" key="1">
    <citation type="submission" date="2022-05" db="EMBL/GenBank/DDBJ databases">
        <authorList>
            <person name="Sun H.-N."/>
        </authorList>
    </citation>
    <scope>NUCLEOTIDE SEQUENCE</scope>
    <source>
        <strain evidence="2">HB14</strain>
    </source>
</reference>
<feature type="signal peptide" evidence="1">
    <location>
        <begin position="1"/>
        <end position="22"/>
    </location>
</feature>
<evidence type="ECO:0008006" key="4">
    <source>
        <dbReference type="Google" id="ProtNLM"/>
    </source>
</evidence>
<organism evidence="2 3">
    <name type="scientific">Gilvimarinus xylanilyticus</name>
    <dbReference type="NCBI Taxonomy" id="2944139"/>
    <lineage>
        <taxon>Bacteria</taxon>
        <taxon>Pseudomonadati</taxon>
        <taxon>Pseudomonadota</taxon>
        <taxon>Gammaproteobacteria</taxon>
        <taxon>Cellvibrionales</taxon>
        <taxon>Cellvibrionaceae</taxon>
        <taxon>Gilvimarinus</taxon>
    </lineage>
</organism>
<dbReference type="Proteomes" id="UP001139319">
    <property type="component" value="Unassembled WGS sequence"/>
</dbReference>
<sequence>MKKLLMTAVLPLAAVITTNASAETDKLMLSGSIDYQCTLNLDSQGAGTVNLVTGIQNLGTFTIACNDPDGFEVEVDSLNDGEMKDGGGQYAAPYKMEFSPNGTAPTTVLFSGGYLSLDASDSVVGFDADYAASGGSTYNIAFKIDPNFNNALPGGVAMSDEIVFSIEGL</sequence>
<evidence type="ECO:0000313" key="2">
    <source>
        <dbReference type="EMBL" id="MCP8898668.1"/>
    </source>
</evidence>
<gene>
    <name evidence="2" type="ORF">M6D89_05075</name>
</gene>
<comment type="caution">
    <text evidence="2">The sequence shown here is derived from an EMBL/GenBank/DDBJ whole genome shotgun (WGS) entry which is preliminary data.</text>
</comment>
<name>A0A9X2HUF1_9GAMM</name>
<proteinExistence type="predicted"/>
<keyword evidence="1" id="KW-0732">Signal</keyword>
<protein>
    <recommendedName>
        <fullName evidence="4">Spore coat protein U domain-containing protein</fullName>
    </recommendedName>
</protein>
<feature type="chain" id="PRO_5040758137" description="Spore coat protein U domain-containing protein" evidence="1">
    <location>
        <begin position="23"/>
        <end position="169"/>
    </location>
</feature>
<evidence type="ECO:0000313" key="3">
    <source>
        <dbReference type="Proteomes" id="UP001139319"/>
    </source>
</evidence>
<dbReference type="EMBL" id="JAMFTH010000001">
    <property type="protein sequence ID" value="MCP8898668.1"/>
    <property type="molecule type" value="Genomic_DNA"/>
</dbReference>
<keyword evidence="3" id="KW-1185">Reference proteome</keyword>
<reference evidence="2" key="2">
    <citation type="submission" date="2023-01" db="EMBL/GenBank/DDBJ databases">
        <title>Gilvimarinus xylanilyticus HB14 isolated from Caulerpa lentillifera aquaculture base in Hainan, China.</title>
        <authorList>
            <person name="Zhang Y.-J."/>
        </authorList>
    </citation>
    <scope>NUCLEOTIDE SEQUENCE</scope>
    <source>
        <strain evidence="2">HB14</strain>
    </source>
</reference>
<dbReference type="RefSeq" id="WP_253966938.1">
    <property type="nucleotide sequence ID" value="NZ_JAMFTH010000001.1"/>
</dbReference>
<evidence type="ECO:0000256" key="1">
    <source>
        <dbReference type="SAM" id="SignalP"/>
    </source>
</evidence>
<accession>A0A9X2HUF1</accession>
<dbReference type="AlphaFoldDB" id="A0A9X2HUF1"/>